<evidence type="ECO:0000256" key="12">
    <source>
        <dbReference type="RuleBase" id="RU003357"/>
    </source>
</evidence>
<evidence type="ECO:0000259" key="14">
    <source>
        <dbReference type="Pfam" id="PF07715"/>
    </source>
</evidence>
<dbReference type="InterPro" id="IPR012910">
    <property type="entry name" value="Plug_dom"/>
</dbReference>
<dbReference type="Gene3D" id="2.40.170.20">
    <property type="entry name" value="TonB-dependent receptor, beta-barrel domain"/>
    <property type="match status" value="1"/>
</dbReference>
<evidence type="ECO:0000259" key="13">
    <source>
        <dbReference type="Pfam" id="PF00593"/>
    </source>
</evidence>
<keyword evidence="10 11" id="KW-0998">Cell outer membrane</keyword>
<dbReference type="PROSITE" id="PS52016">
    <property type="entry name" value="TONB_DEPENDENT_REC_3"/>
    <property type="match status" value="1"/>
</dbReference>
<evidence type="ECO:0000256" key="3">
    <source>
        <dbReference type="ARBA" id="ARBA00022448"/>
    </source>
</evidence>
<protein>
    <submittedName>
        <fullName evidence="15">Vitamin B12 transporter BtuB</fullName>
    </submittedName>
</protein>
<dbReference type="InterPro" id="IPR037066">
    <property type="entry name" value="Plug_dom_sf"/>
</dbReference>
<keyword evidence="6" id="KW-0732">Signal</keyword>
<feature type="domain" description="TonB-dependent receptor plug" evidence="14">
    <location>
        <begin position="57"/>
        <end position="166"/>
    </location>
</feature>
<dbReference type="InterPro" id="IPR036942">
    <property type="entry name" value="Beta-barrel_TonB_sf"/>
</dbReference>
<comment type="subcellular location">
    <subcellularLocation>
        <location evidence="1 11">Cell outer membrane</location>
        <topology evidence="1 11">Multi-pass membrane protein</topology>
    </subcellularLocation>
</comment>
<dbReference type="Proteomes" id="UP001152467">
    <property type="component" value="Unassembled WGS sequence"/>
</dbReference>
<keyword evidence="4 11" id="KW-1134">Transmembrane beta strand</keyword>
<evidence type="ECO:0000256" key="11">
    <source>
        <dbReference type="PROSITE-ProRule" id="PRU01360"/>
    </source>
</evidence>
<evidence type="ECO:0000256" key="5">
    <source>
        <dbReference type="ARBA" id="ARBA00022692"/>
    </source>
</evidence>
<dbReference type="InterPro" id="IPR039426">
    <property type="entry name" value="TonB-dep_rcpt-like"/>
</dbReference>
<dbReference type="RefSeq" id="WP_261627057.1">
    <property type="nucleotide sequence ID" value="NZ_CAMAPC010000023.1"/>
</dbReference>
<keyword evidence="5 11" id="KW-0812">Transmembrane</keyword>
<evidence type="ECO:0000256" key="1">
    <source>
        <dbReference type="ARBA" id="ARBA00004571"/>
    </source>
</evidence>
<evidence type="ECO:0000256" key="2">
    <source>
        <dbReference type="ARBA" id="ARBA00008143"/>
    </source>
</evidence>
<dbReference type="InterPro" id="IPR000531">
    <property type="entry name" value="Beta-barrel_TonB"/>
</dbReference>
<reference evidence="15" key="1">
    <citation type="submission" date="2022-07" db="EMBL/GenBank/DDBJ databases">
        <authorList>
            <person name="Criscuolo A."/>
        </authorList>
    </citation>
    <scope>NUCLEOTIDE SEQUENCE</scope>
    <source>
        <strain evidence="15">CIP111854</strain>
    </source>
</reference>
<gene>
    <name evidence="15" type="primary">btuB_26</name>
    <name evidence="15" type="ORF">PSECIP111854_03815</name>
</gene>
<sequence length="654" mass="73555">MSGSYIALSLSMSVFFSTQVLSKSLPDLEALLGQQLNQLPTNTQISTASRIERSSSDSMAITHVVTDKDIRQFNLQSIADIIALFAGVTTRDDSSFIYVGARGIGRPGDFNSRFLFLLDGTRINENLLDAGLLGYENFVDVGLIERVEFSPGASAALYGNNALLGVINIVTKTTSKLRGVNTAVSITNDGAQHARATIGFRSSSGSDSWLSISKTKINAIPYPVLNVPAELIKWQHLNDDESTRLMFSHQRGSLQFQAAGSKRKRIFPDGFSLISQATPELEELTSEAYLFALTFDDTLSEDIEAYFHISTHGNDLERSIPFILPNGDVEFDRPRNSGRWSNLDGQLMFLGLDSHELMVGFDFQKDHRQEFSASSSIPNEFNFEQKNNESRYGLYIQDLWRLTPNLKFQWALRYDNSDFSSARWSPSFSLKYNFAEKHSLLVRHNRAFRVANFLERYANTAFNIDIPKNETIKYNEVSLIQKWTPSLSSFTTLYKANIKNLIHEDFFAPIYFNTPPIRSKGLELGIDKRWHAGMSLVASMAFQRSELEGGFGIANSPKFIGQLRFSVPLGASNFLLSLHSNAVSKRKSFGYQLPAFSSHDASINWQSTNSLFIALGVRNITNEKILEITSDGFIPYVQRRRQIHLSINWSWSND</sequence>
<dbReference type="GO" id="GO:0009279">
    <property type="term" value="C:cell outer membrane"/>
    <property type="evidence" value="ECO:0007669"/>
    <property type="project" value="UniProtKB-SubCell"/>
</dbReference>
<accession>A0A9W4W7F1</accession>
<dbReference type="Pfam" id="PF00593">
    <property type="entry name" value="TonB_dep_Rec_b-barrel"/>
    <property type="match status" value="1"/>
</dbReference>
<dbReference type="Gene3D" id="2.170.130.10">
    <property type="entry name" value="TonB-dependent receptor, plug domain"/>
    <property type="match status" value="1"/>
</dbReference>
<name>A0A9W4W7F1_9GAMM</name>
<dbReference type="EMBL" id="CAMAPC010000023">
    <property type="protein sequence ID" value="CAH9066097.1"/>
    <property type="molecule type" value="Genomic_DNA"/>
</dbReference>
<comment type="caution">
    <text evidence="15">The sequence shown here is derived from an EMBL/GenBank/DDBJ whole genome shotgun (WGS) entry which is preliminary data.</text>
</comment>
<keyword evidence="16" id="KW-1185">Reference proteome</keyword>
<dbReference type="GO" id="GO:0044718">
    <property type="term" value="P:siderophore transmembrane transport"/>
    <property type="evidence" value="ECO:0007669"/>
    <property type="project" value="TreeGrafter"/>
</dbReference>
<evidence type="ECO:0000256" key="4">
    <source>
        <dbReference type="ARBA" id="ARBA00022452"/>
    </source>
</evidence>
<keyword evidence="8 11" id="KW-0472">Membrane</keyword>
<keyword evidence="3 11" id="KW-0813">Transport</keyword>
<feature type="domain" description="TonB-dependent receptor-like beta-barrel" evidence="13">
    <location>
        <begin position="292"/>
        <end position="620"/>
    </location>
</feature>
<dbReference type="PANTHER" id="PTHR30069:SF29">
    <property type="entry name" value="HEMOGLOBIN AND HEMOGLOBIN-HAPTOGLOBIN-BINDING PROTEIN 1-RELATED"/>
    <property type="match status" value="1"/>
</dbReference>
<evidence type="ECO:0000256" key="10">
    <source>
        <dbReference type="ARBA" id="ARBA00023237"/>
    </source>
</evidence>
<proteinExistence type="inferred from homology"/>
<dbReference type="Pfam" id="PF07715">
    <property type="entry name" value="Plug"/>
    <property type="match status" value="1"/>
</dbReference>
<evidence type="ECO:0000256" key="7">
    <source>
        <dbReference type="ARBA" id="ARBA00023077"/>
    </source>
</evidence>
<dbReference type="GO" id="GO:0015344">
    <property type="term" value="F:siderophore uptake transmembrane transporter activity"/>
    <property type="evidence" value="ECO:0007669"/>
    <property type="project" value="TreeGrafter"/>
</dbReference>
<comment type="similarity">
    <text evidence="2">Belongs to the TonB-dependent receptor family. Hemoglobin/haptoglobin binding protein subfamily.</text>
</comment>
<dbReference type="SUPFAM" id="SSF56935">
    <property type="entry name" value="Porins"/>
    <property type="match status" value="1"/>
</dbReference>
<organism evidence="15 16">
    <name type="scientific">Pseudoalteromonas holothuriae</name>
    <dbReference type="NCBI Taxonomy" id="2963714"/>
    <lineage>
        <taxon>Bacteria</taxon>
        <taxon>Pseudomonadati</taxon>
        <taxon>Pseudomonadota</taxon>
        <taxon>Gammaproteobacteria</taxon>
        <taxon>Alteromonadales</taxon>
        <taxon>Pseudoalteromonadaceae</taxon>
        <taxon>Pseudoalteromonas</taxon>
    </lineage>
</organism>
<evidence type="ECO:0000313" key="16">
    <source>
        <dbReference type="Proteomes" id="UP001152467"/>
    </source>
</evidence>
<dbReference type="AlphaFoldDB" id="A0A9W4W7F1"/>
<keyword evidence="7 12" id="KW-0798">TonB box</keyword>
<evidence type="ECO:0000256" key="9">
    <source>
        <dbReference type="ARBA" id="ARBA00023170"/>
    </source>
</evidence>
<keyword evidence="9" id="KW-0675">Receptor</keyword>
<evidence type="ECO:0000313" key="15">
    <source>
        <dbReference type="EMBL" id="CAH9066097.1"/>
    </source>
</evidence>
<dbReference type="PANTHER" id="PTHR30069">
    <property type="entry name" value="TONB-DEPENDENT OUTER MEMBRANE RECEPTOR"/>
    <property type="match status" value="1"/>
</dbReference>
<evidence type="ECO:0000256" key="6">
    <source>
        <dbReference type="ARBA" id="ARBA00022729"/>
    </source>
</evidence>
<evidence type="ECO:0000256" key="8">
    <source>
        <dbReference type="ARBA" id="ARBA00023136"/>
    </source>
</evidence>